<name>A0A554WT38_9BURK</name>
<dbReference type="EC" id="4.99.1.4" evidence="3"/>
<comment type="caution">
    <text evidence="3">The sequence shown here is derived from an EMBL/GenBank/DDBJ whole genome shotgun (WGS) entry which is preliminary data.</text>
</comment>
<dbReference type="GO" id="GO:0046872">
    <property type="term" value="F:metal ion binding"/>
    <property type="evidence" value="ECO:0007669"/>
    <property type="project" value="UniProtKB-KW"/>
</dbReference>
<evidence type="ECO:0000256" key="1">
    <source>
        <dbReference type="ARBA" id="ARBA00022723"/>
    </source>
</evidence>
<dbReference type="InterPro" id="IPR050963">
    <property type="entry name" value="Sirohydro_Cobaltochel/CbiX"/>
</dbReference>
<accession>A0A554WT38</accession>
<dbReference type="Gene3D" id="3.40.50.1400">
    <property type="match status" value="1"/>
</dbReference>
<reference evidence="3 4" key="1">
    <citation type="submission" date="2019-07" db="EMBL/GenBank/DDBJ databases">
        <title>Tepidimonas sediminis YIM 72259 draft genome.</title>
        <authorList>
            <person name="Da Costa M.S."/>
            <person name="Froufe H.J.C."/>
            <person name="Egas C."/>
            <person name="Albuquerque L."/>
        </authorList>
    </citation>
    <scope>NUCLEOTIDE SEQUENCE [LARGE SCALE GENOMIC DNA]</scope>
    <source>
        <strain evidence="3 4">YIM 72259</strain>
    </source>
</reference>
<organism evidence="3 4">
    <name type="scientific">Tepidimonas sediminis</name>
    <dbReference type="NCBI Taxonomy" id="2588941"/>
    <lineage>
        <taxon>Bacteria</taxon>
        <taxon>Pseudomonadati</taxon>
        <taxon>Pseudomonadota</taxon>
        <taxon>Betaproteobacteria</taxon>
        <taxon>Burkholderiales</taxon>
        <taxon>Tepidimonas</taxon>
    </lineage>
</organism>
<dbReference type="InterPro" id="IPR002762">
    <property type="entry name" value="CbiX-like"/>
</dbReference>
<dbReference type="CDD" id="cd03416">
    <property type="entry name" value="CbiX_SirB_N"/>
    <property type="match status" value="1"/>
</dbReference>
<dbReference type="GO" id="GO:0051266">
    <property type="term" value="F:sirohydrochlorin ferrochelatase activity"/>
    <property type="evidence" value="ECO:0007669"/>
    <property type="project" value="UniProtKB-EC"/>
</dbReference>
<evidence type="ECO:0000256" key="2">
    <source>
        <dbReference type="ARBA" id="ARBA00023239"/>
    </source>
</evidence>
<dbReference type="OrthoDB" id="9797895at2"/>
<dbReference type="SUPFAM" id="SSF53800">
    <property type="entry name" value="Chelatase"/>
    <property type="match status" value="1"/>
</dbReference>
<evidence type="ECO:0000313" key="3">
    <source>
        <dbReference type="EMBL" id="TSE26746.1"/>
    </source>
</evidence>
<keyword evidence="2 3" id="KW-0456">Lyase</keyword>
<dbReference type="EMBL" id="VJND01000002">
    <property type="protein sequence ID" value="TSE26746.1"/>
    <property type="molecule type" value="Genomic_DNA"/>
</dbReference>
<dbReference type="PANTHER" id="PTHR33542:SF5">
    <property type="entry name" value="FERROCHELATASE CHE1"/>
    <property type="match status" value="1"/>
</dbReference>
<gene>
    <name evidence="3" type="primary">sirB</name>
    <name evidence="3" type="ORF">Tsedi_00454</name>
</gene>
<keyword evidence="1" id="KW-0479">Metal-binding</keyword>
<keyword evidence="4" id="KW-1185">Reference proteome</keyword>
<evidence type="ECO:0000313" key="4">
    <source>
        <dbReference type="Proteomes" id="UP000320225"/>
    </source>
</evidence>
<dbReference type="PANTHER" id="PTHR33542">
    <property type="entry name" value="SIROHYDROCHLORIN FERROCHELATASE, CHLOROPLASTIC"/>
    <property type="match status" value="1"/>
</dbReference>
<sequence length="147" mass="14778">MTALTESPTQAGAPAAAVDGLILLAHGARDPAWARPFERVAALVRAARPQAAVALAFLEGMAPDLAGAGAALAANGCRHVVVLPLFLGTGGHVRRDVPAQLAALTAAHPAVRWTLAPAIGDDERLVRALATIALQHLGGPTADPGAS</sequence>
<dbReference type="AlphaFoldDB" id="A0A554WT38"/>
<protein>
    <submittedName>
        <fullName evidence="3">Sirohydrochlorin ferrochelatase</fullName>
        <ecNumber evidence="3">4.99.1.4</ecNumber>
    </submittedName>
</protein>
<dbReference type="RefSeq" id="WP_143893197.1">
    <property type="nucleotide sequence ID" value="NZ_VJND01000002.1"/>
</dbReference>
<dbReference type="Pfam" id="PF01903">
    <property type="entry name" value="CbiX"/>
    <property type="match status" value="1"/>
</dbReference>
<proteinExistence type="predicted"/>
<dbReference type="Proteomes" id="UP000320225">
    <property type="component" value="Unassembled WGS sequence"/>
</dbReference>